<protein>
    <recommendedName>
        <fullName evidence="1">ParE-like toxin domain-containing protein</fullName>
    </recommendedName>
</protein>
<dbReference type="InterPro" id="IPR035093">
    <property type="entry name" value="RelE/ParE_toxin_dom_sf"/>
</dbReference>
<gene>
    <name evidence="2" type="ORF">MiAbB_01581</name>
</gene>
<dbReference type="Proteomes" id="UP000289660">
    <property type="component" value="Unassembled WGS sequence"/>
</dbReference>
<evidence type="ECO:0000313" key="3">
    <source>
        <dbReference type="Proteomes" id="UP000289660"/>
    </source>
</evidence>
<proteinExistence type="predicted"/>
<dbReference type="EMBL" id="BIFY01000019">
    <property type="protein sequence ID" value="GCE59663.1"/>
    <property type="molecule type" value="Genomic_DNA"/>
</dbReference>
<feature type="domain" description="ParE-like toxin" evidence="1">
    <location>
        <begin position="19"/>
        <end position="79"/>
    </location>
</feature>
<accession>A0A402DBT6</accession>
<evidence type="ECO:0000313" key="2">
    <source>
        <dbReference type="EMBL" id="GCE59663.1"/>
    </source>
</evidence>
<dbReference type="InterPro" id="IPR056925">
    <property type="entry name" value="ParE-like"/>
</dbReference>
<sequence length="84" mass="10185">MHYTNRKFWLFYNQLPEDIQQIADIAYELLKTNPNHLSLHFKKVNKYWSVRVGKAYRALGIEVKNGILWFWIGTHDEYDRLISK</sequence>
<reference evidence="3" key="1">
    <citation type="submission" date="2018-12" db="EMBL/GenBank/DDBJ databases">
        <title>Genome sequence of Microcystis aeruginosa NIES-4285.</title>
        <authorList>
            <person name="Tanabe Y."/>
        </authorList>
    </citation>
    <scope>NUCLEOTIDE SEQUENCE [LARGE SCALE GENOMIC DNA]</scope>
    <source>
        <strain evidence="3">NIES-4285</strain>
    </source>
</reference>
<dbReference type="SUPFAM" id="SSF143011">
    <property type="entry name" value="RelE-like"/>
    <property type="match status" value="1"/>
</dbReference>
<organism evidence="2 3">
    <name type="scientific">Microcystis aeruginosa NIES-4285</name>
    <dbReference type="NCBI Taxonomy" id="2497681"/>
    <lineage>
        <taxon>Bacteria</taxon>
        <taxon>Bacillati</taxon>
        <taxon>Cyanobacteriota</taxon>
        <taxon>Cyanophyceae</taxon>
        <taxon>Oscillatoriophycideae</taxon>
        <taxon>Chroococcales</taxon>
        <taxon>Microcystaceae</taxon>
        <taxon>Microcystis</taxon>
    </lineage>
</organism>
<name>A0A402DBT6_MICAE</name>
<dbReference type="Pfam" id="PF24732">
    <property type="entry name" value="ParE_like"/>
    <property type="match status" value="1"/>
</dbReference>
<dbReference type="RefSeq" id="WP_069475686.1">
    <property type="nucleotide sequence ID" value="NZ_BIFY01000019.1"/>
</dbReference>
<dbReference type="AlphaFoldDB" id="A0A402DBT6"/>
<comment type="caution">
    <text evidence="2">The sequence shown here is derived from an EMBL/GenBank/DDBJ whole genome shotgun (WGS) entry which is preliminary data.</text>
</comment>
<evidence type="ECO:0000259" key="1">
    <source>
        <dbReference type="Pfam" id="PF24732"/>
    </source>
</evidence>